<feature type="transmembrane region" description="Helical" evidence="2">
    <location>
        <begin position="462"/>
        <end position="480"/>
    </location>
</feature>
<feature type="transmembrane region" description="Helical" evidence="2">
    <location>
        <begin position="368"/>
        <end position="386"/>
    </location>
</feature>
<keyword evidence="2" id="KW-0472">Membrane</keyword>
<proteinExistence type="predicted"/>
<feature type="transmembrane region" description="Helical" evidence="2">
    <location>
        <begin position="492"/>
        <end position="512"/>
    </location>
</feature>
<evidence type="ECO:0000256" key="2">
    <source>
        <dbReference type="SAM" id="Phobius"/>
    </source>
</evidence>
<sequence>MHHQPSLLSRELTRGVTAAALADFRDRVRRPAYLATLAAAVLLGYVAVPDSGAHWVILQLGDYRGRYNSAYVGTATALAGGLWISLGGFYLTRNSLERDRSSGVGRLLAATPLRTPAYLAGKFLGNLLLLTSMLVALAATALVMQLARGESATVDPLALCRPYALLALPMVALTAALALLFESLPLLRTGLGNVVWFGSWLALATGGQGPGLPLGGTGVNAVVESLRDAAVAQHLPVSGEFSLGLTLLDAPLTPFPWPGFTPTPAYTLGRLAVLLLALALAVLPALWFPRFDPARRRADPSGPAPQAPSPEPRTPELRTILTPHQQQLCAPPRRRPGPSPHPPAAAGFPPLGRLYAGELGILLQGTPWWWYAGAALLALAGFAAPLPGTLRVLLPLAWIWPILLWSRLGTQGHEHRADTLLAACPAPGLRLLAEWAAGATLAALAGAAPLVRMLAAADLPGAAAWTAGALFIPSLALALGTLSRTHRLFQALYLPLWYTVATGLPLFDYMGALHTAAHFPGPHPALTLAVAAALLGVAAVARRRPSA</sequence>
<feature type="transmembrane region" description="Helical" evidence="2">
    <location>
        <begin position="268"/>
        <end position="288"/>
    </location>
</feature>
<feature type="transmembrane region" description="Helical" evidence="2">
    <location>
        <begin position="68"/>
        <end position="91"/>
    </location>
</feature>
<protein>
    <submittedName>
        <fullName evidence="3">ABC transporter permease</fullName>
    </submittedName>
</protein>
<keyword evidence="2" id="KW-0812">Transmembrane</keyword>
<dbReference type="Pfam" id="PF12679">
    <property type="entry name" value="ABC2_membrane_2"/>
    <property type="match status" value="1"/>
</dbReference>
<dbReference type="Proteomes" id="UP000654471">
    <property type="component" value="Unassembled WGS sequence"/>
</dbReference>
<dbReference type="EMBL" id="BMRP01000001">
    <property type="protein sequence ID" value="GGU43376.1"/>
    <property type="molecule type" value="Genomic_DNA"/>
</dbReference>
<feature type="compositionally biased region" description="Pro residues" evidence="1">
    <location>
        <begin position="302"/>
        <end position="312"/>
    </location>
</feature>
<keyword evidence="2" id="KW-1133">Transmembrane helix</keyword>
<keyword evidence="4" id="KW-1185">Reference proteome</keyword>
<reference evidence="4" key="1">
    <citation type="journal article" date="2019" name="Int. J. Syst. Evol. Microbiol.">
        <title>The Global Catalogue of Microorganisms (GCM) 10K type strain sequencing project: providing services to taxonomists for standard genome sequencing and annotation.</title>
        <authorList>
            <consortium name="The Broad Institute Genomics Platform"/>
            <consortium name="The Broad Institute Genome Sequencing Center for Infectious Disease"/>
            <person name="Wu L."/>
            <person name="Ma J."/>
        </authorList>
    </citation>
    <scope>NUCLEOTIDE SEQUENCE [LARGE SCALE GENOMIC DNA]</scope>
    <source>
        <strain evidence="4">JCM 3399</strain>
    </source>
</reference>
<feature type="region of interest" description="Disordered" evidence="1">
    <location>
        <begin position="297"/>
        <end position="316"/>
    </location>
</feature>
<gene>
    <name evidence="3" type="ORF">GCM10010211_03480</name>
</gene>
<comment type="caution">
    <text evidence="3">The sequence shown here is derived from an EMBL/GenBank/DDBJ whole genome shotgun (WGS) entry which is preliminary data.</text>
</comment>
<evidence type="ECO:0000256" key="1">
    <source>
        <dbReference type="SAM" id="MobiDB-lite"/>
    </source>
</evidence>
<feature type="transmembrane region" description="Helical" evidence="2">
    <location>
        <begin position="524"/>
        <end position="541"/>
    </location>
</feature>
<feature type="transmembrane region" description="Helical" evidence="2">
    <location>
        <begin position="163"/>
        <end position="181"/>
    </location>
</feature>
<feature type="transmembrane region" description="Helical" evidence="2">
    <location>
        <begin position="123"/>
        <end position="143"/>
    </location>
</feature>
<organism evidence="3 4">
    <name type="scientific">Streptomyces albospinus</name>
    <dbReference type="NCBI Taxonomy" id="285515"/>
    <lineage>
        <taxon>Bacteria</taxon>
        <taxon>Bacillati</taxon>
        <taxon>Actinomycetota</taxon>
        <taxon>Actinomycetes</taxon>
        <taxon>Kitasatosporales</taxon>
        <taxon>Streptomycetaceae</taxon>
        <taxon>Streptomyces</taxon>
    </lineage>
</organism>
<evidence type="ECO:0000313" key="4">
    <source>
        <dbReference type="Proteomes" id="UP000654471"/>
    </source>
</evidence>
<feature type="transmembrane region" description="Helical" evidence="2">
    <location>
        <begin position="31"/>
        <end position="48"/>
    </location>
</feature>
<name>A0ABQ2UL99_9ACTN</name>
<evidence type="ECO:0000313" key="3">
    <source>
        <dbReference type="EMBL" id="GGU43376.1"/>
    </source>
</evidence>
<feature type="region of interest" description="Disordered" evidence="1">
    <location>
        <begin position="324"/>
        <end position="343"/>
    </location>
</feature>
<accession>A0ABQ2UL99</accession>
<dbReference type="RefSeq" id="WP_229851669.1">
    <property type="nucleotide sequence ID" value="NZ_BMRP01000001.1"/>
</dbReference>